<keyword evidence="1" id="KW-0472">Membrane</keyword>
<feature type="transmembrane region" description="Helical" evidence="1">
    <location>
        <begin position="54"/>
        <end position="73"/>
    </location>
</feature>
<keyword evidence="1" id="KW-0812">Transmembrane</keyword>
<keyword evidence="3" id="KW-1185">Reference proteome</keyword>
<dbReference type="Proteomes" id="UP000219453">
    <property type="component" value="Unassembled WGS sequence"/>
</dbReference>
<dbReference type="RefSeq" id="WP_097008012.1">
    <property type="nucleotide sequence ID" value="NZ_OBEJ01000001.1"/>
</dbReference>
<feature type="transmembrane region" description="Helical" evidence="1">
    <location>
        <begin position="21"/>
        <end position="42"/>
    </location>
</feature>
<reference evidence="2 3" key="1">
    <citation type="submission" date="2017-09" db="EMBL/GenBank/DDBJ databases">
        <authorList>
            <person name="Ehlers B."/>
            <person name="Leendertz F.H."/>
        </authorList>
    </citation>
    <scope>NUCLEOTIDE SEQUENCE [LARGE SCALE GENOMIC DNA]</scope>
    <source>
        <strain evidence="2 3">DSM 27208</strain>
    </source>
</reference>
<sequence length="87" mass="9525">MKNETNHFDEAEVNRLVQKMFENAMIAIVLCVLLVGQAQLAADTGASIVTNEHYYLAALAAVTYGLFPTGLWVQHMITTILSGPEES</sequence>
<dbReference type="AlphaFoldDB" id="A0A285N9M0"/>
<keyword evidence="1" id="KW-1133">Transmembrane helix</keyword>
<evidence type="ECO:0000313" key="3">
    <source>
        <dbReference type="Proteomes" id="UP000219453"/>
    </source>
</evidence>
<evidence type="ECO:0000313" key="2">
    <source>
        <dbReference type="EMBL" id="SNZ06120.1"/>
    </source>
</evidence>
<gene>
    <name evidence="2" type="ORF">SAMN06269185_1056</name>
</gene>
<organism evidence="2 3">
    <name type="scientific">Natronoarchaeum philippinense</name>
    <dbReference type="NCBI Taxonomy" id="558529"/>
    <lineage>
        <taxon>Archaea</taxon>
        <taxon>Methanobacteriati</taxon>
        <taxon>Methanobacteriota</taxon>
        <taxon>Stenosarchaea group</taxon>
        <taxon>Halobacteria</taxon>
        <taxon>Halobacteriales</taxon>
        <taxon>Natronoarchaeaceae</taxon>
    </lineage>
</organism>
<protein>
    <submittedName>
        <fullName evidence="2">Uncharacterized protein</fullName>
    </submittedName>
</protein>
<dbReference type="EMBL" id="OBEJ01000001">
    <property type="protein sequence ID" value="SNZ06120.1"/>
    <property type="molecule type" value="Genomic_DNA"/>
</dbReference>
<accession>A0A285N9M0</accession>
<evidence type="ECO:0000256" key="1">
    <source>
        <dbReference type="SAM" id="Phobius"/>
    </source>
</evidence>
<proteinExistence type="predicted"/>
<name>A0A285N9M0_NATPI</name>